<gene>
    <name evidence="1" type="ORF">MRB53_029083</name>
</gene>
<dbReference type="EMBL" id="CM056817">
    <property type="protein sequence ID" value="KAJ8620554.1"/>
    <property type="molecule type" value="Genomic_DNA"/>
</dbReference>
<evidence type="ECO:0000313" key="2">
    <source>
        <dbReference type="Proteomes" id="UP001234297"/>
    </source>
</evidence>
<reference evidence="1 2" key="1">
    <citation type="journal article" date="2022" name="Hortic Res">
        <title>A haplotype resolved chromosomal level avocado genome allows analysis of novel avocado genes.</title>
        <authorList>
            <person name="Nath O."/>
            <person name="Fletcher S.J."/>
            <person name="Hayward A."/>
            <person name="Shaw L.M."/>
            <person name="Masouleh A.K."/>
            <person name="Furtado A."/>
            <person name="Henry R.J."/>
            <person name="Mitter N."/>
        </authorList>
    </citation>
    <scope>NUCLEOTIDE SEQUENCE [LARGE SCALE GENOMIC DNA]</scope>
    <source>
        <strain evidence="2">cv. Hass</strain>
    </source>
</reference>
<proteinExistence type="predicted"/>
<dbReference type="Proteomes" id="UP001234297">
    <property type="component" value="Chromosome 9"/>
</dbReference>
<keyword evidence="2" id="KW-1185">Reference proteome</keyword>
<name>A0ACC2KHC6_PERAE</name>
<organism evidence="1 2">
    <name type="scientific">Persea americana</name>
    <name type="common">Avocado</name>
    <dbReference type="NCBI Taxonomy" id="3435"/>
    <lineage>
        <taxon>Eukaryota</taxon>
        <taxon>Viridiplantae</taxon>
        <taxon>Streptophyta</taxon>
        <taxon>Embryophyta</taxon>
        <taxon>Tracheophyta</taxon>
        <taxon>Spermatophyta</taxon>
        <taxon>Magnoliopsida</taxon>
        <taxon>Magnoliidae</taxon>
        <taxon>Laurales</taxon>
        <taxon>Lauraceae</taxon>
        <taxon>Persea</taxon>
    </lineage>
</organism>
<comment type="caution">
    <text evidence="1">The sequence shown here is derived from an EMBL/GenBank/DDBJ whole genome shotgun (WGS) entry which is preliminary data.</text>
</comment>
<protein>
    <submittedName>
        <fullName evidence="1">Uncharacterized protein</fullName>
    </submittedName>
</protein>
<accession>A0ACC2KHC6</accession>
<sequence length="86" mass="8939">MGCETVGENVGMDFSSELEVGGRREGMEEEREGVEVGSNALQSHAKVYGGRGGKGKRSCGSSMGSDESVPNEGIEGGMGKVERRVG</sequence>
<evidence type="ECO:0000313" key="1">
    <source>
        <dbReference type="EMBL" id="KAJ8620554.1"/>
    </source>
</evidence>